<dbReference type="SUPFAM" id="SSF53335">
    <property type="entry name" value="S-adenosyl-L-methionine-dependent methyltransferases"/>
    <property type="match status" value="1"/>
</dbReference>
<dbReference type="Pfam" id="PF17827">
    <property type="entry name" value="PrmC_N"/>
    <property type="match status" value="1"/>
</dbReference>
<reference evidence="8 10" key="1">
    <citation type="submission" date="2014-10" db="EMBL/GenBank/DDBJ databases">
        <title>Draft genome of phytase producing Bacillus ginsengihumi strain M2.11.</title>
        <authorList>
            <person name="Toymentseva A."/>
            <person name="Boulygina E.A."/>
            <person name="Kazakov S.V."/>
            <person name="Kayumov I."/>
            <person name="Suleimanova A.D."/>
            <person name="Mardanova A.M."/>
            <person name="Maria S.N."/>
            <person name="Sergey M.Y."/>
            <person name="Sharipova M.R."/>
        </authorList>
    </citation>
    <scope>NUCLEOTIDE SEQUENCE [LARGE SCALE GENOMIC DNA]</scope>
    <source>
        <strain evidence="8 10">M2.11</strain>
    </source>
</reference>
<dbReference type="Gene3D" id="1.10.8.10">
    <property type="entry name" value="DNA helicase RuvA subunit, C-terminal domain"/>
    <property type="match status" value="1"/>
</dbReference>
<dbReference type="Pfam" id="PF05175">
    <property type="entry name" value="MTS"/>
    <property type="match status" value="1"/>
</dbReference>
<evidence type="ECO:0000313" key="10">
    <source>
        <dbReference type="Proteomes" id="UP000030588"/>
    </source>
</evidence>
<feature type="binding site" evidence="5">
    <location>
        <position position="149"/>
    </location>
    <ligand>
        <name>S-adenosyl-L-methionine</name>
        <dbReference type="ChEBI" id="CHEBI:59789"/>
    </ligand>
</feature>
<evidence type="ECO:0000259" key="6">
    <source>
        <dbReference type="Pfam" id="PF05175"/>
    </source>
</evidence>
<dbReference type="NCBIfam" id="TIGR03534">
    <property type="entry name" value="RF_mod_PrmC"/>
    <property type="match status" value="1"/>
</dbReference>
<dbReference type="EMBL" id="JRUN01000002">
    <property type="protein sequence ID" value="KHD86704.1"/>
    <property type="molecule type" value="Genomic_DNA"/>
</dbReference>
<evidence type="ECO:0000313" key="8">
    <source>
        <dbReference type="EMBL" id="KHD86704.1"/>
    </source>
</evidence>
<dbReference type="InterPro" id="IPR002052">
    <property type="entry name" value="DNA_methylase_N6_adenine_CS"/>
</dbReference>
<dbReference type="PANTHER" id="PTHR18895:SF74">
    <property type="entry name" value="MTRF1L RELEASE FACTOR GLUTAMINE METHYLTRANSFERASE"/>
    <property type="match status" value="1"/>
</dbReference>
<dbReference type="PROSITE" id="PS00092">
    <property type="entry name" value="N6_MTASE"/>
    <property type="match status" value="1"/>
</dbReference>
<dbReference type="EC" id="2.1.1.297" evidence="5"/>
<keyword evidence="2 5" id="KW-0808">Transferase</keyword>
<keyword evidence="3 5" id="KW-0949">S-adenosyl-L-methionine</keyword>
<dbReference type="AlphaFoldDB" id="A0A0A6VJB3"/>
<accession>A0A0A6VJB3</accession>
<evidence type="ECO:0000256" key="3">
    <source>
        <dbReference type="ARBA" id="ARBA00022691"/>
    </source>
</evidence>
<dbReference type="CDD" id="cd02440">
    <property type="entry name" value="AdoMet_MTases"/>
    <property type="match status" value="1"/>
</dbReference>
<comment type="function">
    <text evidence="5">Methylates the class 1 translation termination release factors RF1/PrfA and RF2/PrfB on the glutamine residue of the universally conserved GGQ motif.</text>
</comment>
<dbReference type="Proteomes" id="UP000030588">
    <property type="component" value="Unassembled WGS sequence"/>
</dbReference>
<dbReference type="InterPro" id="IPR004556">
    <property type="entry name" value="HemK-like"/>
</dbReference>
<dbReference type="InterPro" id="IPR019874">
    <property type="entry name" value="RF_methyltr_PrmC"/>
</dbReference>
<dbReference type="Gene3D" id="3.40.50.150">
    <property type="entry name" value="Vaccinia Virus protein VP39"/>
    <property type="match status" value="1"/>
</dbReference>
<dbReference type="GO" id="GO:0102559">
    <property type="term" value="F:peptide chain release factor N(5)-glutamine methyltransferase activity"/>
    <property type="evidence" value="ECO:0007669"/>
    <property type="project" value="UniProtKB-EC"/>
</dbReference>
<feature type="binding site" evidence="5">
    <location>
        <begin position="193"/>
        <end position="196"/>
    </location>
    <ligand>
        <name>substrate</name>
    </ligand>
</feature>
<feature type="domain" description="Release factor glutamine methyltransferase N-terminal" evidence="7">
    <location>
        <begin position="9"/>
        <end position="77"/>
    </location>
</feature>
<dbReference type="NCBIfam" id="TIGR00536">
    <property type="entry name" value="hemK_fam"/>
    <property type="match status" value="1"/>
</dbReference>
<evidence type="ECO:0000256" key="4">
    <source>
        <dbReference type="ARBA" id="ARBA00048391"/>
    </source>
</evidence>
<dbReference type="InterPro" id="IPR029063">
    <property type="entry name" value="SAM-dependent_MTases_sf"/>
</dbReference>
<evidence type="ECO:0000256" key="2">
    <source>
        <dbReference type="ARBA" id="ARBA00022679"/>
    </source>
</evidence>
<dbReference type="Proteomes" id="UP000476934">
    <property type="component" value="Unassembled WGS sequence"/>
</dbReference>
<organism evidence="8 10">
    <name type="scientific">Heyndrickxia ginsengihumi</name>
    <dbReference type="NCBI Taxonomy" id="363870"/>
    <lineage>
        <taxon>Bacteria</taxon>
        <taxon>Bacillati</taxon>
        <taxon>Bacillota</taxon>
        <taxon>Bacilli</taxon>
        <taxon>Bacillales</taxon>
        <taxon>Bacillaceae</taxon>
        <taxon>Heyndrickxia</taxon>
    </lineage>
</organism>
<dbReference type="OrthoDB" id="9800643at2"/>
<evidence type="ECO:0000313" key="9">
    <source>
        <dbReference type="EMBL" id="NEY18401.1"/>
    </source>
</evidence>
<feature type="binding site" evidence="5">
    <location>
        <position position="193"/>
    </location>
    <ligand>
        <name>S-adenosyl-L-methionine</name>
        <dbReference type="ChEBI" id="CHEBI:59789"/>
    </ligand>
</feature>
<feature type="domain" description="Methyltransferase small" evidence="6">
    <location>
        <begin position="112"/>
        <end position="201"/>
    </location>
</feature>
<dbReference type="InterPro" id="IPR007848">
    <property type="entry name" value="Small_mtfrase_dom"/>
</dbReference>
<comment type="caution">
    <text evidence="8">The sequence shown here is derived from an EMBL/GenBank/DDBJ whole genome shotgun (WGS) entry which is preliminary data.</text>
</comment>
<feature type="binding site" evidence="5">
    <location>
        <begin position="126"/>
        <end position="130"/>
    </location>
    <ligand>
        <name>S-adenosyl-L-methionine</name>
        <dbReference type="ChEBI" id="CHEBI:59789"/>
    </ligand>
</feature>
<evidence type="ECO:0000259" key="7">
    <source>
        <dbReference type="Pfam" id="PF17827"/>
    </source>
</evidence>
<comment type="caution">
    <text evidence="5">Lacks conserved residue(s) required for the propagation of feature annotation.</text>
</comment>
<dbReference type="RefSeq" id="WP_025727640.1">
    <property type="nucleotide sequence ID" value="NZ_JAAIWK010000001.1"/>
</dbReference>
<evidence type="ECO:0000256" key="5">
    <source>
        <dbReference type="HAMAP-Rule" id="MF_02126"/>
    </source>
</evidence>
<proteinExistence type="inferred from homology"/>
<dbReference type="GO" id="GO:0032259">
    <property type="term" value="P:methylation"/>
    <property type="evidence" value="ECO:0007669"/>
    <property type="project" value="UniProtKB-KW"/>
</dbReference>
<dbReference type="InterPro" id="IPR050320">
    <property type="entry name" value="N5-glutamine_MTase"/>
</dbReference>
<reference evidence="9" key="2">
    <citation type="submission" date="2020-02" db="EMBL/GenBank/DDBJ databases">
        <authorList>
            <person name="Feng H."/>
        </authorList>
    </citation>
    <scope>NUCLEOTIDE SEQUENCE [LARGE SCALE GENOMIC DNA]</scope>
    <source>
        <strain evidence="9">Gsoil 114</strain>
    </source>
</reference>
<dbReference type="InterPro" id="IPR040758">
    <property type="entry name" value="PrmC_N"/>
</dbReference>
<sequence>MSKPQKVYEALNWASSFLIEHDRDANAGELLLCHFLEMNRTQLLTNLRMDMPGEIQESFKAAVLAHKDGVPIQHMIGYEMFYGRVFNVNKHVLIPRPETEELIVGAVQRINQHFKSKNGLKLVDVGTGSGVIAITMKLECPYLEVEASDLSPEALKVARQNAHNLHADVAFRQGDLLRPFIERDERVDILLSNPPYIPEADKETLSVVVKDHEPQQALFGGVDGLDYYRRFMKELPLLLNPKALVGFEIGTGQGEAVAKLLQQTFPHSKVEIVHDINEHERIVFCLI</sequence>
<comment type="similarity">
    <text evidence="5">Belongs to the protein N5-glutamine methyltransferase family. PrmC subfamily.</text>
</comment>
<evidence type="ECO:0000313" key="11">
    <source>
        <dbReference type="Proteomes" id="UP000476934"/>
    </source>
</evidence>
<dbReference type="STRING" id="363870.NG54_01160"/>
<keyword evidence="11" id="KW-1185">Reference proteome</keyword>
<protein>
    <recommendedName>
        <fullName evidence="5">Release factor glutamine methyltransferase</fullName>
        <shortName evidence="5">RF MTase</shortName>
        <ecNumber evidence="5">2.1.1.297</ecNumber>
    </recommendedName>
    <alternativeName>
        <fullName evidence="5">N5-glutamine methyltransferase PrmC</fullName>
    </alternativeName>
    <alternativeName>
        <fullName evidence="5">Protein-(glutamine-N5) MTase PrmC</fullName>
    </alternativeName>
    <alternativeName>
        <fullName evidence="5">Protein-glutamine N-methyltransferase PrmC</fullName>
    </alternativeName>
</protein>
<dbReference type="PANTHER" id="PTHR18895">
    <property type="entry name" value="HEMK METHYLTRANSFERASE"/>
    <property type="match status" value="1"/>
</dbReference>
<keyword evidence="1 5" id="KW-0489">Methyltransferase</keyword>
<gene>
    <name evidence="5 9" type="primary">prmC</name>
    <name evidence="9" type="ORF">G4D61_00270</name>
    <name evidence="8" type="ORF">NG54_01160</name>
</gene>
<dbReference type="HAMAP" id="MF_02126">
    <property type="entry name" value="RF_methyltr_PrmC"/>
    <property type="match status" value="1"/>
</dbReference>
<dbReference type="EMBL" id="JAAIWK010000001">
    <property type="protein sequence ID" value="NEY18401.1"/>
    <property type="molecule type" value="Genomic_DNA"/>
</dbReference>
<dbReference type="GO" id="GO:0003676">
    <property type="term" value="F:nucleic acid binding"/>
    <property type="evidence" value="ECO:0007669"/>
    <property type="project" value="InterPro"/>
</dbReference>
<reference evidence="9 11" key="3">
    <citation type="submission" date="2020-03" db="EMBL/GenBank/DDBJ databases">
        <title>Bacillus aquiflavi sp. nov., isolated from yellow water of strong flavor Chinese baijiu in Yibin region of China.</title>
        <authorList>
            <person name="Xie J."/>
        </authorList>
    </citation>
    <scope>NUCLEOTIDE SEQUENCE [LARGE SCALE GENOMIC DNA]</scope>
    <source>
        <strain evidence="9 11">Gsoil 114</strain>
    </source>
</reference>
<comment type="catalytic activity">
    <reaction evidence="4 5">
        <text>L-glutaminyl-[peptide chain release factor] + S-adenosyl-L-methionine = N(5)-methyl-L-glutaminyl-[peptide chain release factor] + S-adenosyl-L-homocysteine + H(+)</text>
        <dbReference type="Rhea" id="RHEA:42896"/>
        <dbReference type="Rhea" id="RHEA-COMP:10271"/>
        <dbReference type="Rhea" id="RHEA-COMP:10272"/>
        <dbReference type="ChEBI" id="CHEBI:15378"/>
        <dbReference type="ChEBI" id="CHEBI:30011"/>
        <dbReference type="ChEBI" id="CHEBI:57856"/>
        <dbReference type="ChEBI" id="CHEBI:59789"/>
        <dbReference type="ChEBI" id="CHEBI:61891"/>
        <dbReference type="EC" id="2.1.1.297"/>
    </reaction>
</comment>
<evidence type="ECO:0000256" key="1">
    <source>
        <dbReference type="ARBA" id="ARBA00022603"/>
    </source>
</evidence>
<name>A0A0A6VJB3_9BACI</name>